<gene>
    <name evidence="5" type="ORF">M0R45_017167</name>
</gene>
<dbReference type="AlphaFoldDB" id="A0AAW1XV46"/>
<feature type="chain" id="PRO_5043430304" description="Cystatin domain-containing protein" evidence="3">
    <location>
        <begin position="20"/>
        <end position="112"/>
    </location>
</feature>
<dbReference type="Gene3D" id="3.10.450.10">
    <property type="match status" value="1"/>
</dbReference>
<dbReference type="InterPro" id="IPR046350">
    <property type="entry name" value="Cystatin_sf"/>
</dbReference>
<dbReference type="PANTHER" id="PTHR47116">
    <property type="entry name" value="PHLOEM FILAMENT PROTEIN"/>
    <property type="match status" value="1"/>
</dbReference>
<feature type="domain" description="Cystatin" evidence="4">
    <location>
        <begin position="29"/>
        <end position="100"/>
    </location>
</feature>
<keyword evidence="1" id="KW-0646">Protease inhibitor</keyword>
<feature type="signal peptide" evidence="3">
    <location>
        <begin position="1"/>
        <end position="19"/>
    </location>
</feature>
<dbReference type="SUPFAM" id="SSF54403">
    <property type="entry name" value="Cystatin/monellin"/>
    <property type="match status" value="1"/>
</dbReference>
<evidence type="ECO:0000256" key="3">
    <source>
        <dbReference type="SAM" id="SignalP"/>
    </source>
</evidence>
<reference evidence="5 6" key="1">
    <citation type="journal article" date="2023" name="G3 (Bethesda)">
        <title>A chromosome-length genome assembly and annotation of blackberry (Rubus argutus, cv. 'Hillquist').</title>
        <authorList>
            <person name="Bruna T."/>
            <person name="Aryal R."/>
            <person name="Dudchenko O."/>
            <person name="Sargent D.J."/>
            <person name="Mead D."/>
            <person name="Buti M."/>
            <person name="Cavallini A."/>
            <person name="Hytonen T."/>
            <person name="Andres J."/>
            <person name="Pham M."/>
            <person name="Weisz D."/>
            <person name="Mascagni F."/>
            <person name="Usai G."/>
            <person name="Natali L."/>
            <person name="Bassil N."/>
            <person name="Fernandez G.E."/>
            <person name="Lomsadze A."/>
            <person name="Armour M."/>
            <person name="Olukolu B."/>
            <person name="Poorten T."/>
            <person name="Britton C."/>
            <person name="Davik J."/>
            <person name="Ashrafi H."/>
            <person name="Aiden E.L."/>
            <person name="Borodovsky M."/>
            <person name="Worthington M."/>
        </authorList>
    </citation>
    <scope>NUCLEOTIDE SEQUENCE [LARGE SCALE GENOMIC DNA]</scope>
    <source>
        <strain evidence="5">PI 553951</strain>
    </source>
</reference>
<dbReference type="InterPro" id="IPR000010">
    <property type="entry name" value="Cystatin_dom"/>
</dbReference>
<accession>A0AAW1XV46</accession>
<dbReference type="Proteomes" id="UP001457282">
    <property type="component" value="Unassembled WGS sequence"/>
</dbReference>
<comment type="caution">
    <text evidence="5">The sequence shown here is derived from an EMBL/GenBank/DDBJ whole genome shotgun (WGS) entry which is preliminary data.</text>
</comment>
<proteinExistence type="predicted"/>
<keyword evidence="6" id="KW-1185">Reference proteome</keyword>
<dbReference type="EMBL" id="JBEDUW010000003">
    <property type="protein sequence ID" value="KAK9940509.1"/>
    <property type="molecule type" value="Genomic_DNA"/>
</dbReference>
<evidence type="ECO:0000256" key="2">
    <source>
        <dbReference type="ARBA" id="ARBA00022704"/>
    </source>
</evidence>
<evidence type="ECO:0000313" key="5">
    <source>
        <dbReference type="EMBL" id="KAK9940509.1"/>
    </source>
</evidence>
<dbReference type="GO" id="GO:0004869">
    <property type="term" value="F:cysteine-type endopeptidase inhibitor activity"/>
    <property type="evidence" value="ECO:0007669"/>
    <property type="project" value="UniProtKB-KW"/>
</dbReference>
<dbReference type="Pfam" id="PF16845">
    <property type="entry name" value="SQAPI"/>
    <property type="match status" value="1"/>
</dbReference>
<evidence type="ECO:0000259" key="4">
    <source>
        <dbReference type="Pfam" id="PF16845"/>
    </source>
</evidence>
<evidence type="ECO:0000256" key="1">
    <source>
        <dbReference type="ARBA" id="ARBA00022690"/>
    </source>
</evidence>
<name>A0AAW1XV46_RUBAR</name>
<keyword evidence="3" id="KW-0732">Signal</keyword>
<protein>
    <recommendedName>
        <fullName evidence="4">Cystatin domain-containing protein</fullName>
    </recommendedName>
</protein>
<dbReference type="InterPro" id="IPR027214">
    <property type="entry name" value="Cystatin"/>
</dbReference>
<keyword evidence="2" id="KW-0789">Thiol protease inhibitor</keyword>
<organism evidence="5 6">
    <name type="scientific">Rubus argutus</name>
    <name type="common">Southern blackberry</name>
    <dbReference type="NCBI Taxonomy" id="59490"/>
    <lineage>
        <taxon>Eukaryota</taxon>
        <taxon>Viridiplantae</taxon>
        <taxon>Streptophyta</taxon>
        <taxon>Embryophyta</taxon>
        <taxon>Tracheophyta</taxon>
        <taxon>Spermatophyta</taxon>
        <taxon>Magnoliopsida</taxon>
        <taxon>eudicotyledons</taxon>
        <taxon>Gunneridae</taxon>
        <taxon>Pentapetalae</taxon>
        <taxon>rosids</taxon>
        <taxon>fabids</taxon>
        <taxon>Rosales</taxon>
        <taxon>Rosaceae</taxon>
        <taxon>Rosoideae</taxon>
        <taxon>Rosoideae incertae sedis</taxon>
        <taxon>Rubus</taxon>
    </lineage>
</organism>
<evidence type="ECO:0000313" key="6">
    <source>
        <dbReference type="Proteomes" id="UP001457282"/>
    </source>
</evidence>
<sequence>MRPQCLLALLVLLLPLISAVGLKPWTPVNISDPHVKALGEFAVTEYNKNTTLKLVFQSLLSGKTTPRGSGLWYEIVIAAKNESLPSSANYLVGVLETPKVPLELHTFRRLQS</sequence>